<sequence length="105" mass="12041">MAIVLRLCGSNRGNERKAEIRTLNGNILKRPLSRLYPLEIRAQDDYARRVEHRRTLYKRKTSTSPTRIQPLRKANFYPHVHAIVETGQSQAVSTDDVASTAHFVL</sequence>
<evidence type="ECO:0000313" key="2">
    <source>
        <dbReference type="Proteomes" id="UP000271889"/>
    </source>
</evidence>
<keyword evidence="2" id="KW-1185">Reference proteome</keyword>
<proteinExistence type="predicted"/>
<gene>
    <name evidence="1" type="ORF">CGOC_LOCUS11190</name>
</gene>
<accession>A0A3P7N230</accession>
<evidence type="ECO:0000313" key="1">
    <source>
        <dbReference type="EMBL" id="VDN29198.1"/>
    </source>
</evidence>
<dbReference type="AlphaFoldDB" id="A0A3P7N230"/>
<dbReference type="EMBL" id="UYRV01114944">
    <property type="protein sequence ID" value="VDN29198.1"/>
    <property type="molecule type" value="Genomic_DNA"/>
</dbReference>
<protein>
    <submittedName>
        <fullName evidence="1">Uncharacterized protein</fullName>
    </submittedName>
</protein>
<name>A0A3P7N230_CYLGO</name>
<organism evidence="1 2">
    <name type="scientific">Cylicostephanus goldi</name>
    <name type="common">Nematode worm</name>
    <dbReference type="NCBI Taxonomy" id="71465"/>
    <lineage>
        <taxon>Eukaryota</taxon>
        <taxon>Metazoa</taxon>
        <taxon>Ecdysozoa</taxon>
        <taxon>Nematoda</taxon>
        <taxon>Chromadorea</taxon>
        <taxon>Rhabditida</taxon>
        <taxon>Rhabditina</taxon>
        <taxon>Rhabditomorpha</taxon>
        <taxon>Strongyloidea</taxon>
        <taxon>Strongylidae</taxon>
        <taxon>Cylicostephanus</taxon>
    </lineage>
</organism>
<reference evidence="1 2" key="1">
    <citation type="submission" date="2018-11" db="EMBL/GenBank/DDBJ databases">
        <authorList>
            <consortium name="Pathogen Informatics"/>
        </authorList>
    </citation>
    <scope>NUCLEOTIDE SEQUENCE [LARGE SCALE GENOMIC DNA]</scope>
</reference>
<dbReference type="Proteomes" id="UP000271889">
    <property type="component" value="Unassembled WGS sequence"/>
</dbReference>